<keyword evidence="5" id="KW-1185">Reference proteome</keyword>
<evidence type="ECO:0000256" key="3">
    <source>
        <dbReference type="SAM" id="Phobius"/>
    </source>
</evidence>
<dbReference type="OrthoDB" id="7676067at2759"/>
<dbReference type="InterPro" id="IPR052125">
    <property type="entry name" value="KLHDC10"/>
</dbReference>
<keyword evidence="3" id="KW-0472">Membrane</keyword>
<dbReference type="FunFam" id="2.120.10.80:FF:000009">
    <property type="entry name" value="Kelch domain-containing protein 10"/>
    <property type="match status" value="1"/>
</dbReference>
<protein>
    <submittedName>
        <fullName evidence="4">Kelch domain-containing protein 10</fullName>
    </submittedName>
</protein>
<keyword evidence="2" id="KW-0677">Repeat</keyword>
<dbReference type="Gene3D" id="2.120.10.80">
    <property type="entry name" value="Kelch-type beta propeller"/>
    <property type="match status" value="1"/>
</dbReference>
<comment type="caution">
    <text evidence="4">The sequence shown here is derived from an EMBL/GenBank/DDBJ whole genome shotgun (WGS) entry which is preliminary data.</text>
</comment>
<evidence type="ECO:0000256" key="1">
    <source>
        <dbReference type="ARBA" id="ARBA00022441"/>
    </source>
</evidence>
<evidence type="ECO:0000313" key="5">
    <source>
        <dbReference type="Proteomes" id="UP000314294"/>
    </source>
</evidence>
<reference evidence="4 5" key="1">
    <citation type="submission" date="2019-03" db="EMBL/GenBank/DDBJ databases">
        <title>First draft genome of Liparis tanakae, snailfish: a comprehensive survey of snailfish specific genes.</title>
        <authorList>
            <person name="Kim W."/>
            <person name="Song I."/>
            <person name="Jeong J.-H."/>
            <person name="Kim D."/>
            <person name="Kim S."/>
            <person name="Ryu S."/>
            <person name="Song J.Y."/>
            <person name="Lee S.K."/>
        </authorList>
    </citation>
    <scope>NUCLEOTIDE SEQUENCE [LARGE SCALE GENOMIC DNA]</scope>
    <source>
        <tissue evidence="4">Muscle</tissue>
    </source>
</reference>
<dbReference type="Proteomes" id="UP000314294">
    <property type="component" value="Unassembled WGS sequence"/>
</dbReference>
<proteinExistence type="predicted"/>
<sequence length="314" mass="35686">MADPERARSPDLLNRFEKLTHRPPHGHRTPPARSGHRCVADNTNLYVFGGYNPDYDESGGSENEDYPLFRELWRYHFATGCWQQIRTEGYMPTELASMSAVLHGNNLLVFGGTGIPFGENNGNDVHVCNVKYKRWSLLNCRGKKPNRIYGQAMVIINGFLYVFGGTTGYIYSTDLHRLDLTTREWIHLKPNNPPDDLPEERYRHEIAHDGQRIYILGGGTSWTSYPLDKGTLLPGDVIAVYKYEMAGCMYIHGGVVNIHENKRTGSLFKIWLAGPSLLELCWEKLLKAFPHLASLPTIQLLNLGLTQELIERLK</sequence>
<keyword evidence="3" id="KW-1133">Transmembrane helix</keyword>
<dbReference type="PANTHER" id="PTHR46428">
    <property type="entry name" value="KELCH DOMAIN-CONTAINING PROTEIN 10"/>
    <property type="match status" value="1"/>
</dbReference>
<keyword evidence="3" id="KW-0812">Transmembrane</keyword>
<name>A0A4Z2HH65_9TELE</name>
<dbReference type="PANTHER" id="PTHR46428:SF1">
    <property type="entry name" value="KELCH DOMAIN-CONTAINING PROTEIN 10"/>
    <property type="match status" value="1"/>
</dbReference>
<dbReference type="InterPro" id="IPR015915">
    <property type="entry name" value="Kelch-typ_b-propeller"/>
</dbReference>
<dbReference type="EMBL" id="SRLO01000239">
    <property type="protein sequence ID" value="TNN65187.1"/>
    <property type="molecule type" value="Genomic_DNA"/>
</dbReference>
<evidence type="ECO:0000256" key="2">
    <source>
        <dbReference type="ARBA" id="ARBA00022737"/>
    </source>
</evidence>
<dbReference type="Pfam" id="PF24681">
    <property type="entry name" value="Kelch_KLHDC2_KLHL20_DRC7"/>
    <property type="match status" value="1"/>
</dbReference>
<organism evidence="4 5">
    <name type="scientific">Liparis tanakae</name>
    <name type="common">Tanaka's snailfish</name>
    <dbReference type="NCBI Taxonomy" id="230148"/>
    <lineage>
        <taxon>Eukaryota</taxon>
        <taxon>Metazoa</taxon>
        <taxon>Chordata</taxon>
        <taxon>Craniata</taxon>
        <taxon>Vertebrata</taxon>
        <taxon>Euteleostomi</taxon>
        <taxon>Actinopterygii</taxon>
        <taxon>Neopterygii</taxon>
        <taxon>Teleostei</taxon>
        <taxon>Neoteleostei</taxon>
        <taxon>Acanthomorphata</taxon>
        <taxon>Eupercaria</taxon>
        <taxon>Perciformes</taxon>
        <taxon>Cottioidei</taxon>
        <taxon>Cottales</taxon>
        <taxon>Liparidae</taxon>
        <taxon>Liparis</taxon>
    </lineage>
</organism>
<dbReference type="AlphaFoldDB" id="A0A4Z2HH65"/>
<dbReference type="GO" id="GO:0032874">
    <property type="term" value="P:positive regulation of stress-activated MAPK cascade"/>
    <property type="evidence" value="ECO:0007669"/>
    <property type="project" value="TreeGrafter"/>
</dbReference>
<keyword evidence="1" id="KW-0880">Kelch repeat</keyword>
<evidence type="ECO:0000313" key="4">
    <source>
        <dbReference type="EMBL" id="TNN65187.1"/>
    </source>
</evidence>
<gene>
    <name evidence="4" type="primary">klhdc10_0</name>
    <name evidence="4" type="ORF">EYF80_024594</name>
</gene>
<feature type="transmembrane region" description="Helical" evidence="3">
    <location>
        <begin position="148"/>
        <end position="171"/>
    </location>
</feature>
<dbReference type="SUPFAM" id="SSF117281">
    <property type="entry name" value="Kelch motif"/>
    <property type="match status" value="1"/>
</dbReference>
<accession>A0A4Z2HH65</accession>